<organism evidence="1 2">
    <name type="scientific">Massilia glaciei</name>
    <dbReference type="NCBI Taxonomy" id="1524097"/>
    <lineage>
        <taxon>Bacteria</taxon>
        <taxon>Pseudomonadati</taxon>
        <taxon>Pseudomonadota</taxon>
        <taxon>Betaproteobacteria</taxon>
        <taxon>Burkholderiales</taxon>
        <taxon>Oxalobacteraceae</taxon>
        <taxon>Telluria group</taxon>
        <taxon>Massilia</taxon>
    </lineage>
</organism>
<dbReference type="EMBL" id="PXWF02000257">
    <property type="protein sequence ID" value="PWF45103.1"/>
    <property type="molecule type" value="Genomic_DNA"/>
</dbReference>
<dbReference type="OrthoDB" id="8759116at2"/>
<accession>A0A2U2HHH1</accession>
<evidence type="ECO:0000313" key="2">
    <source>
        <dbReference type="Proteomes" id="UP000241421"/>
    </source>
</evidence>
<dbReference type="RefSeq" id="WP_106758772.1">
    <property type="nucleotide sequence ID" value="NZ_PXWF02000257.1"/>
</dbReference>
<protein>
    <submittedName>
        <fullName evidence="1">Uncharacterized protein</fullName>
    </submittedName>
</protein>
<sequence>MKITVKPITSHLYKAWLRSRLQVCSRGLQTIAAQRENDFHAERILHREISAMRSKLQSL</sequence>
<gene>
    <name evidence="1" type="ORF">C7C56_018115</name>
</gene>
<dbReference type="Proteomes" id="UP000241421">
    <property type="component" value="Unassembled WGS sequence"/>
</dbReference>
<keyword evidence="2" id="KW-1185">Reference proteome</keyword>
<dbReference type="AlphaFoldDB" id="A0A2U2HHH1"/>
<evidence type="ECO:0000313" key="1">
    <source>
        <dbReference type="EMBL" id="PWF45103.1"/>
    </source>
</evidence>
<comment type="caution">
    <text evidence="1">The sequence shown here is derived from an EMBL/GenBank/DDBJ whole genome shotgun (WGS) entry which is preliminary data.</text>
</comment>
<reference evidence="1 2" key="1">
    <citation type="submission" date="2018-04" db="EMBL/GenBank/DDBJ databases">
        <title>Massilia violaceinigra sp. nov., a novel purple-pigmented bacterium isolated from Tianshan glacier, Xinjiang, China.</title>
        <authorList>
            <person name="Wang H."/>
        </authorList>
    </citation>
    <scope>NUCLEOTIDE SEQUENCE [LARGE SCALE GENOMIC DNA]</scope>
    <source>
        <strain evidence="1 2">B448-2</strain>
    </source>
</reference>
<name>A0A2U2HHH1_9BURK</name>
<proteinExistence type="predicted"/>